<organism evidence="1 2">
    <name type="scientific">Acetobacter tropicalis</name>
    <dbReference type="NCBI Taxonomy" id="104102"/>
    <lineage>
        <taxon>Bacteria</taxon>
        <taxon>Pseudomonadati</taxon>
        <taxon>Pseudomonadota</taxon>
        <taxon>Alphaproteobacteria</taxon>
        <taxon>Acetobacterales</taxon>
        <taxon>Acetobacteraceae</taxon>
        <taxon>Acetobacter</taxon>
    </lineage>
</organism>
<dbReference type="Proteomes" id="UP000075411">
    <property type="component" value="Unassembled WGS sequence"/>
</dbReference>
<proteinExistence type="predicted"/>
<comment type="caution">
    <text evidence="1">The sequence shown here is derived from an EMBL/GenBank/DDBJ whole genome shotgun (WGS) entry which is preliminary data.</text>
</comment>
<gene>
    <name evidence="1" type="ORF">AD947_15120</name>
</gene>
<reference evidence="1 2" key="1">
    <citation type="submission" date="2015-06" db="EMBL/GenBank/DDBJ databases">
        <title>Improved classification and identification of acetic acid bacteria using matrix-assisted laser desorption/ionization time-of-flight mass spectrometry; Gluconobacter nephelii and Gluconobacter uchimurae are later heterotypic synonyms of Gluconobacter japonicus and Gluconobacter oxydans, respectively.</title>
        <authorList>
            <person name="Li L."/>
            <person name="Cleenwerck I."/>
            <person name="De Vuyst L."/>
            <person name="Vandamme P."/>
        </authorList>
    </citation>
    <scope>NUCLEOTIDE SEQUENCE [LARGE SCALE GENOMIC DNA]</scope>
    <source>
        <strain evidence="1 2">LMG 1663</strain>
    </source>
</reference>
<sequence length="73" mass="8424">MVEYCPKTIFPAQSPQKSFKCGQTNLYIHLKIQIKLAGHKKTEVFFTNASMELKHKIILKQISALVHWKPTIV</sequence>
<dbReference type="AlphaFoldDB" id="A0A149TQ52"/>
<accession>A0A149TQ52</accession>
<evidence type="ECO:0000313" key="2">
    <source>
        <dbReference type="Proteomes" id="UP000075411"/>
    </source>
</evidence>
<dbReference type="EMBL" id="LHZT01000132">
    <property type="protein sequence ID" value="KXV55261.1"/>
    <property type="molecule type" value="Genomic_DNA"/>
</dbReference>
<protein>
    <submittedName>
        <fullName evidence="1">Uncharacterized protein</fullName>
    </submittedName>
</protein>
<evidence type="ECO:0000313" key="1">
    <source>
        <dbReference type="EMBL" id="KXV55261.1"/>
    </source>
</evidence>
<name>A0A149TQ52_9PROT</name>